<keyword evidence="2" id="KW-1185">Reference proteome</keyword>
<gene>
    <name evidence="1" type="ORF">SAMN02745885_00797</name>
</gene>
<organism evidence="1 2">
    <name type="scientific">Carboxydocella sporoproducens DSM 16521</name>
    <dbReference type="NCBI Taxonomy" id="1121270"/>
    <lineage>
        <taxon>Bacteria</taxon>
        <taxon>Bacillati</taxon>
        <taxon>Bacillota</taxon>
        <taxon>Clostridia</taxon>
        <taxon>Eubacteriales</taxon>
        <taxon>Clostridiales Family XVI. Incertae Sedis</taxon>
        <taxon>Carboxydocella</taxon>
    </lineage>
</organism>
<dbReference type="EMBL" id="FUXM01000006">
    <property type="protein sequence ID" value="SJZ74233.1"/>
    <property type="molecule type" value="Genomic_DNA"/>
</dbReference>
<dbReference type="RefSeq" id="WP_078664901.1">
    <property type="nucleotide sequence ID" value="NZ_FUXM01000006.1"/>
</dbReference>
<sequence length="189" mass="21634">MNHFDLSSALQEIVHDVQEGPGLYREEREKFFNSMLPVLQEKVQIAFARLLLTNELVQEWQEQYNMLLLDQLKQAAGLGVDLFLAARLLNRGELVFKDLAVASLLELERHLYEAVHWAAEVQAQYETAYLIQHASIGIIYELKEHIPELATAPWQEVEDLRLAFAAIARETFLLSMLHSVLGEQPQPLA</sequence>
<evidence type="ECO:0000313" key="1">
    <source>
        <dbReference type="EMBL" id="SJZ74233.1"/>
    </source>
</evidence>
<name>A0A1T4N4R9_9FIRM</name>
<proteinExistence type="predicted"/>
<dbReference type="AlphaFoldDB" id="A0A1T4N4R9"/>
<accession>A0A1T4N4R9</accession>
<protein>
    <submittedName>
        <fullName evidence="1">Uncharacterized protein</fullName>
    </submittedName>
</protein>
<evidence type="ECO:0000313" key="2">
    <source>
        <dbReference type="Proteomes" id="UP000189933"/>
    </source>
</evidence>
<reference evidence="2" key="1">
    <citation type="submission" date="2017-02" db="EMBL/GenBank/DDBJ databases">
        <authorList>
            <person name="Varghese N."/>
            <person name="Submissions S."/>
        </authorList>
    </citation>
    <scope>NUCLEOTIDE SEQUENCE [LARGE SCALE GENOMIC DNA]</scope>
    <source>
        <strain evidence="2">DSM 16521</strain>
    </source>
</reference>
<dbReference type="Proteomes" id="UP000189933">
    <property type="component" value="Unassembled WGS sequence"/>
</dbReference>